<evidence type="ECO:0000313" key="2">
    <source>
        <dbReference type="Proteomes" id="UP001138757"/>
    </source>
</evidence>
<reference evidence="1" key="1">
    <citation type="submission" date="2021-05" db="EMBL/GenBank/DDBJ databases">
        <title>Genome of Sphingobium sp. strain.</title>
        <authorList>
            <person name="Fan R."/>
        </authorList>
    </citation>
    <scope>NUCLEOTIDE SEQUENCE</scope>
    <source>
        <strain evidence="1">H33</strain>
    </source>
</reference>
<evidence type="ECO:0000313" key="1">
    <source>
        <dbReference type="EMBL" id="MBT2189179.1"/>
    </source>
</evidence>
<dbReference type="RefSeq" id="WP_214625432.1">
    <property type="nucleotide sequence ID" value="NZ_JAHGAW010000015.1"/>
</dbReference>
<keyword evidence="2" id="KW-1185">Reference proteome</keyword>
<dbReference type="InterPro" id="IPR029060">
    <property type="entry name" value="PIN-like_dom_sf"/>
</dbReference>
<evidence type="ECO:0008006" key="3">
    <source>
        <dbReference type="Google" id="ProtNLM"/>
    </source>
</evidence>
<dbReference type="InterPro" id="IPR021799">
    <property type="entry name" value="PIN-like_prokaryotic"/>
</dbReference>
<dbReference type="SUPFAM" id="SSF88723">
    <property type="entry name" value="PIN domain-like"/>
    <property type="match status" value="1"/>
</dbReference>
<dbReference type="Proteomes" id="UP001138757">
    <property type="component" value="Unassembled WGS sequence"/>
</dbReference>
<protein>
    <recommendedName>
        <fullName evidence="3">PIN domain-containing protein</fullName>
    </recommendedName>
</protein>
<name>A0A9X1ITF5_9SPHN</name>
<dbReference type="Pfam" id="PF11848">
    <property type="entry name" value="DUF3368"/>
    <property type="match status" value="1"/>
</dbReference>
<dbReference type="EMBL" id="JAHGAW010000015">
    <property type="protein sequence ID" value="MBT2189179.1"/>
    <property type="molecule type" value="Genomic_DNA"/>
</dbReference>
<proteinExistence type="predicted"/>
<sequence>MPILVSDTSVIIDLERGSFLQDLFSLPFEFAVPDLLFDRELKGELGEQLLALGLRVEELDSSELARAIVVRRERTALSTPDTFAFAIAESRNWALLTGDGALRRFASDQGVATNGVLWICDQLEAHAVLDCERLHAGLTTISGHPRCRLPGAEVTARLKRYSAGG</sequence>
<gene>
    <name evidence="1" type="ORF">KK488_19695</name>
</gene>
<dbReference type="AlphaFoldDB" id="A0A9X1ITF5"/>
<organism evidence="1 2">
    <name type="scientific">Sphingobium nicotianae</name>
    <dbReference type="NCBI Taxonomy" id="2782607"/>
    <lineage>
        <taxon>Bacteria</taxon>
        <taxon>Pseudomonadati</taxon>
        <taxon>Pseudomonadota</taxon>
        <taxon>Alphaproteobacteria</taxon>
        <taxon>Sphingomonadales</taxon>
        <taxon>Sphingomonadaceae</taxon>
        <taxon>Sphingobium</taxon>
    </lineage>
</organism>
<accession>A0A9X1ITF5</accession>
<comment type="caution">
    <text evidence="1">The sequence shown here is derived from an EMBL/GenBank/DDBJ whole genome shotgun (WGS) entry which is preliminary data.</text>
</comment>